<proteinExistence type="predicted"/>
<dbReference type="AlphaFoldDB" id="A0A090D198"/>
<dbReference type="EMBL" id="CCEJ010000013">
    <property type="protein sequence ID" value="CDR35146.1"/>
    <property type="molecule type" value="Genomic_DNA"/>
</dbReference>
<evidence type="ECO:0000313" key="2">
    <source>
        <dbReference type="Proteomes" id="UP000031552"/>
    </source>
</evidence>
<gene>
    <name evidence="1" type="ORF">CSEC_2340</name>
</gene>
<sequence length="187" mass="21111">MEQSTNPTQTFDSRCHFFEVEKRSSNPLPPQNFNPSILNRIEGSKEKALTKEALPSKKLGVDFNKKTIKKESASTKDVSQKEMSQITKGLQELGLSGDFSIDELSKALENNSLDQKEEHLLASRVSNSEEPFSASKIVLQAEKLIRRHNRILQQIHTIQATIKQKLQNSERVDACLVFMAINLACQK</sequence>
<keyword evidence="2" id="KW-1185">Reference proteome</keyword>
<reference evidence="1" key="2">
    <citation type="submission" date="2014-09" db="EMBL/GenBank/DDBJ databases">
        <title>Criblamydia sequanensis harbors a mega-plasmid encoding arsenite resistance.</title>
        <authorList>
            <person name="Bertelli C."/>
            <person name="Goesmann A."/>
            <person name="Greub G."/>
        </authorList>
    </citation>
    <scope>NUCLEOTIDE SEQUENCE [LARGE SCALE GENOMIC DNA]</scope>
    <source>
        <strain evidence="1">CRIB-18</strain>
    </source>
</reference>
<dbReference type="RefSeq" id="WP_041018691.1">
    <property type="nucleotide sequence ID" value="NZ_CCEJ010000013.1"/>
</dbReference>
<organism evidence="1 2">
    <name type="scientific">Candidatus Criblamydia sequanensis CRIB-18</name>
    <dbReference type="NCBI Taxonomy" id="1437425"/>
    <lineage>
        <taxon>Bacteria</taxon>
        <taxon>Pseudomonadati</taxon>
        <taxon>Chlamydiota</taxon>
        <taxon>Chlamydiia</taxon>
        <taxon>Parachlamydiales</taxon>
        <taxon>Candidatus Criblamydiaceae</taxon>
        <taxon>Candidatus Criblamydia</taxon>
    </lineage>
</organism>
<evidence type="ECO:0000313" key="1">
    <source>
        <dbReference type="EMBL" id="CDR35146.1"/>
    </source>
</evidence>
<name>A0A090D198_9BACT</name>
<comment type="caution">
    <text evidence="1">The sequence shown here is derived from an EMBL/GenBank/DDBJ whole genome shotgun (WGS) entry which is preliminary data.</text>
</comment>
<protein>
    <submittedName>
        <fullName evidence="1">Uncharacterized protein</fullName>
    </submittedName>
</protein>
<accession>A0A090D198</accession>
<dbReference type="STRING" id="1437425.CSEC_2340"/>
<reference evidence="1" key="1">
    <citation type="submission" date="2013-12" db="EMBL/GenBank/DDBJ databases">
        <authorList>
            <person name="Linke B."/>
        </authorList>
    </citation>
    <scope>NUCLEOTIDE SEQUENCE [LARGE SCALE GENOMIC DNA]</scope>
    <source>
        <strain evidence="1">CRIB-18</strain>
    </source>
</reference>
<dbReference type="Proteomes" id="UP000031552">
    <property type="component" value="Unassembled WGS sequence"/>
</dbReference>